<dbReference type="AlphaFoldDB" id="A0A2J8AEK1"/>
<dbReference type="EMBL" id="PGGS01000042">
    <property type="protein sequence ID" value="PNH10943.1"/>
    <property type="molecule type" value="Genomic_DNA"/>
</dbReference>
<reference evidence="2 3" key="1">
    <citation type="journal article" date="2017" name="Mol. Biol. Evol.">
        <title>The 4-celled Tetrabaena socialis nuclear genome reveals the essential components for genetic control of cell number at the origin of multicellularity in the volvocine lineage.</title>
        <authorList>
            <person name="Featherston J."/>
            <person name="Arakaki Y."/>
            <person name="Hanschen E.R."/>
            <person name="Ferris P.J."/>
            <person name="Michod R.E."/>
            <person name="Olson B.J.S.C."/>
            <person name="Nozaki H."/>
            <person name="Durand P.M."/>
        </authorList>
    </citation>
    <scope>NUCLEOTIDE SEQUENCE [LARGE SCALE GENOMIC DNA]</scope>
    <source>
        <strain evidence="2 3">NIES-571</strain>
    </source>
</reference>
<evidence type="ECO:0000313" key="3">
    <source>
        <dbReference type="Proteomes" id="UP000236333"/>
    </source>
</evidence>
<feature type="signal peptide" evidence="1">
    <location>
        <begin position="1"/>
        <end position="24"/>
    </location>
</feature>
<keyword evidence="3" id="KW-1185">Reference proteome</keyword>
<protein>
    <submittedName>
        <fullName evidence="2">Uncharacterized protein</fullName>
    </submittedName>
</protein>
<accession>A0A2J8AEK1</accession>
<sequence length="146" mass="15654">MRPAARTVLLLAALLGAALSPALGRPAVEDAAALLVGHERLEDTALEHQSPSGDGRALLGYAPANCDAGWTITGDCVTSTTYTPAGSSQPLEFKQRCSKSWTEDRVRKAAKAKCMDVKLFDKVFVKSNFVCCEKCTLPMRILGRCP</sequence>
<evidence type="ECO:0000313" key="2">
    <source>
        <dbReference type="EMBL" id="PNH10943.1"/>
    </source>
</evidence>
<organism evidence="2 3">
    <name type="scientific">Tetrabaena socialis</name>
    <dbReference type="NCBI Taxonomy" id="47790"/>
    <lineage>
        <taxon>Eukaryota</taxon>
        <taxon>Viridiplantae</taxon>
        <taxon>Chlorophyta</taxon>
        <taxon>core chlorophytes</taxon>
        <taxon>Chlorophyceae</taxon>
        <taxon>CS clade</taxon>
        <taxon>Chlamydomonadales</taxon>
        <taxon>Tetrabaenaceae</taxon>
        <taxon>Tetrabaena</taxon>
    </lineage>
</organism>
<comment type="caution">
    <text evidence="2">The sequence shown here is derived from an EMBL/GenBank/DDBJ whole genome shotgun (WGS) entry which is preliminary data.</text>
</comment>
<gene>
    <name evidence="2" type="ORF">TSOC_002273</name>
</gene>
<proteinExistence type="predicted"/>
<dbReference type="Proteomes" id="UP000236333">
    <property type="component" value="Unassembled WGS sequence"/>
</dbReference>
<evidence type="ECO:0000256" key="1">
    <source>
        <dbReference type="SAM" id="SignalP"/>
    </source>
</evidence>
<name>A0A2J8AEK1_9CHLO</name>
<feature type="chain" id="PRO_5014349972" evidence="1">
    <location>
        <begin position="25"/>
        <end position="146"/>
    </location>
</feature>
<keyword evidence="1" id="KW-0732">Signal</keyword>